<evidence type="ECO:0008006" key="4">
    <source>
        <dbReference type="Google" id="ProtNLM"/>
    </source>
</evidence>
<evidence type="ECO:0000256" key="1">
    <source>
        <dbReference type="SAM" id="MobiDB-lite"/>
    </source>
</evidence>
<feature type="region of interest" description="Disordered" evidence="1">
    <location>
        <begin position="390"/>
        <end position="410"/>
    </location>
</feature>
<accession>A0A4Z0V4Q5</accession>
<dbReference type="EMBL" id="SJSA01000001">
    <property type="protein sequence ID" value="TGG40189.1"/>
    <property type="molecule type" value="Genomic_DNA"/>
</dbReference>
<gene>
    <name evidence="2" type="ORF">EZ315_05555</name>
</gene>
<name>A0A4Z0V4Q5_9BACT</name>
<dbReference type="AlphaFoldDB" id="A0A4Z0V4Q5"/>
<organism evidence="2 3">
    <name type="scientific">Duncaniella freteri</name>
    <dbReference type="NCBI Taxonomy" id="2530391"/>
    <lineage>
        <taxon>Bacteria</taxon>
        <taxon>Pseudomonadati</taxon>
        <taxon>Bacteroidota</taxon>
        <taxon>Bacteroidia</taxon>
        <taxon>Bacteroidales</taxon>
        <taxon>Muribaculaceae</taxon>
        <taxon>Duncaniella</taxon>
    </lineage>
</organism>
<dbReference type="Proteomes" id="UP000297635">
    <property type="component" value="Unassembled WGS sequence"/>
</dbReference>
<dbReference type="Gene3D" id="3.30.420.240">
    <property type="match status" value="1"/>
</dbReference>
<comment type="caution">
    <text evidence="2">The sequence shown here is derived from an EMBL/GenBank/DDBJ whole genome shotgun (WGS) entry which is preliminary data.</text>
</comment>
<dbReference type="Gene3D" id="3.40.50.300">
    <property type="entry name" value="P-loop containing nucleotide triphosphate hydrolases"/>
    <property type="match status" value="1"/>
</dbReference>
<dbReference type="GeneID" id="82149253"/>
<dbReference type="InterPro" id="IPR027417">
    <property type="entry name" value="P-loop_NTPase"/>
</dbReference>
<protein>
    <recommendedName>
        <fullName evidence="4">Terminase</fullName>
    </recommendedName>
</protein>
<dbReference type="RefSeq" id="WP_135471202.1">
    <property type="nucleotide sequence ID" value="NZ_CASJDB010000004.1"/>
</dbReference>
<evidence type="ECO:0000313" key="3">
    <source>
        <dbReference type="Proteomes" id="UP000297635"/>
    </source>
</evidence>
<sequence length="613" mass="69448">MTIESINRSRHETIRRMRYDPLTGNPDDPCRKQVTRGIHTLHIPESMLRDPAYTPSLSTIEFNMLRFRHDFEFWAATCVKITDKESKLPIPFILNRPQRRLLSLIEGQRTAGMPIRLIMVKARQWGGSTLIQVYFAWIQIIHQRNWHSLICAHVKDTSSTIRGMYSHILSHYPAEYWTEECEPEFRPFERMGNTRYIPGRGCRVTVCSSENQESTRGMDCSMAHLSEVAFWRDSLQHNPLDLIRSVSSGIAMKPMTCVVLESTANGVGNFFHREWLRATEGKSDKAPFFVPWYEIDMYASPVDDPDKFYAGLNDYERGLWEHHGCTLEAIKWYRRKASEYLDRRSMMAEFPSTAEEAFTSTETNVFSADDVKRLRDTGCSLTPLTGEVAGSRTGIPSDISEPHFTPSPQGKASIWVPPRQGASYIASLDIGGRSHNADYSVITVLDRHSDSGSPPEVAAQWRGHIDHDLLAWIAAAMAKWYNTALLVVESNTWETSSEGSGQYILRTLADEYPNMYFRANNLPGFHTNVSTKASLIAHLIRLVREGGYIEHDNGACDELLQYEALSNGSYAARRGCHDDILMSRAIALWVHATEAHAACPDLSDSDLIALMSQ</sequence>
<proteinExistence type="predicted"/>
<reference evidence="2 3" key="1">
    <citation type="submission" date="2019-02" db="EMBL/GenBank/DDBJ databases">
        <title>Isolation and identification of novel species under the genus Muribaculum.</title>
        <authorList>
            <person name="Miyake S."/>
            <person name="Ding Y."/>
            <person name="Low A."/>
            <person name="Soh M."/>
            <person name="Seedorf H."/>
        </authorList>
    </citation>
    <scope>NUCLEOTIDE SEQUENCE [LARGE SCALE GENOMIC DNA]</scope>
    <source>
        <strain evidence="2 3">TLL-A3</strain>
    </source>
</reference>
<keyword evidence="3" id="KW-1185">Reference proteome</keyword>
<evidence type="ECO:0000313" key="2">
    <source>
        <dbReference type="EMBL" id="TGG40189.1"/>
    </source>
</evidence>